<dbReference type="EMBL" id="JAFREP010000005">
    <property type="protein sequence ID" value="MBO1318180.1"/>
    <property type="molecule type" value="Genomic_DNA"/>
</dbReference>
<protein>
    <submittedName>
        <fullName evidence="2">Class I SAM-dependent methyltransferase</fullName>
    </submittedName>
</protein>
<name>A0A8J7Q2Q7_9BACT</name>
<sequence length="289" mass="32297">MHSWIPLLACTNCRQALALDANDLSQEQNHCPHCNTPFQQHAGMFRFIDTNHDTQQLLKSTEGSLMDAGYRRPNRFMQQLRRVISSEYFPGKSWRLAKAAVIDQTDLKLIIGSGVTRYPAAVHLDIDDFPGVDVVADAHQLPFRDNSFAGVVCEVVLEHVRDPHRVIAEAFRTLKPGGSAFFIAPFLFPYHGHPADFSRWTHEGLATAFSRFEAVTVGIHAGPCSAMVNLLSEWGYVLSGLRYPRGYTLIKGGLTALLFPIKYADALVTRFPEAKRLASTLYVTARKPK</sequence>
<reference evidence="2" key="1">
    <citation type="submission" date="2021-03" db="EMBL/GenBank/DDBJ databases">
        <authorList>
            <person name="Wang G."/>
        </authorList>
    </citation>
    <scope>NUCLEOTIDE SEQUENCE</scope>
    <source>
        <strain evidence="2">KCTC 12899</strain>
    </source>
</reference>
<dbReference type="PROSITE" id="PS50008">
    <property type="entry name" value="PIPLC_Y_DOMAIN"/>
    <property type="match status" value="1"/>
</dbReference>
<proteinExistence type="predicted"/>
<dbReference type="InterPro" id="IPR001711">
    <property type="entry name" value="PLipase_C_Pinositol-sp_Y"/>
</dbReference>
<feature type="domain" description="PI-PLC Y-box" evidence="1">
    <location>
        <begin position="44"/>
        <end position="94"/>
    </location>
</feature>
<evidence type="ECO:0000313" key="2">
    <source>
        <dbReference type="EMBL" id="MBO1318180.1"/>
    </source>
</evidence>
<keyword evidence="3" id="KW-1185">Reference proteome</keyword>
<dbReference type="AlphaFoldDB" id="A0A8J7Q2Q7"/>
<dbReference type="SUPFAM" id="SSF53335">
    <property type="entry name" value="S-adenosyl-L-methionine-dependent methyltransferases"/>
    <property type="match status" value="1"/>
</dbReference>
<dbReference type="Gene3D" id="3.40.50.150">
    <property type="entry name" value="Vaccinia Virus protein VP39"/>
    <property type="match status" value="1"/>
</dbReference>
<dbReference type="GO" id="GO:0035556">
    <property type="term" value="P:intracellular signal transduction"/>
    <property type="evidence" value="ECO:0007669"/>
    <property type="project" value="InterPro"/>
</dbReference>
<keyword evidence="2" id="KW-0808">Transferase</keyword>
<dbReference type="RefSeq" id="WP_207857813.1">
    <property type="nucleotide sequence ID" value="NZ_JAFREP010000005.1"/>
</dbReference>
<keyword evidence="2" id="KW-0489">Methyltransferase</keyword>
<dbReference type="InterPro" id="IPR013216">
    <property type="entry name" value="Methyltransf_11"/>
</dbReference>
<dbReference type="Proteomes" id="UP000664417">
    <property type="component" value="Unassembled WGS sequence"/>
</dbReference>
<dbReference type="GO" id="GO:0008757">
    <property type="term" value="F:S-adenosylmethionine-dependent methyltransferase activity"/>
    <property type="evidence" value="ECO:0007669"/>
    <property type="project" value="InterPro"/>
</dbReference>
<accession>A0A8J7Q2Q7</accession>
<dbReference type="InterPro" id="IPR029063">
    <property type="entry name" value="SAM-dependent_MTases_sf"/>
</dbReference>
<dbReference type="Pfam" id="PF08241">
    <property type="entry name" value="Methyltransf_11"/>
    <property type="match status" value="1"/>
</dbReference>
<dbReference type="GO" id="GO:0032259">
    <property type="term" value="P:methylation"/>
    <property type="evidence" value="ECO:0007669"/>
    <property type="project" value="UniProtKB-KW"/>
</dbReference>
<evidence type="ECO:0000259" key="1">
    <source>
        <dbReference type="PROSITE" id="PS50008"/>
    </source>
</evidence>
<dbReference type="GO" id="GO:0004435">
    <property type="term" value="F:phosphatidylinositol-4,5-bisphosphate phospholipase C activity"/>
    <property type="evidence" value="ECO:0007669"/>
    <property type="project" value="InterPro"/>
</dbReference>
<dbReference type="CDD" id="cd02440">
    <property type="entry name" value="AdoMet_MTases"/>
    <property type="match status" value="1"/>
</dbReference>
<comment type="caution">
    <text evidence="2">The sequence shown here is derived from an EMBL/GenBank/DDBJ whole genome shotgun (WGS) entry which is preliminary data.</text>
</comment>
<dbReference type="GO" id="GO:0006629">
    <property type="term" value="P:lipid metabolic process"/>
    <property type="evidence" value="ECO:0007669"/>
    <property type="project" value="InterPro"/>
</dbReference>
<evidence type="ECO:0000313" key="3">
    <source>
        <dbReference type="Proteomes" id="UP000664417"/>
    </source>
</evidence>
<organism evidence="2 3">
    <name type="scientific">Acanthopleuribacter pedis</name>
    <dbReference type="NCBI Taxonomy" id="442870"/>
    <lineage>
        <taxon>Bacteria</taxon>
        <taxon>Pseudomonadati</taxon>
        <taxon>Acidobacteriota</taxon>
        <taxon>Holophagae</taxon>
        <taxon>Acanthopleuribacterales</taxon>
        <taxon>Acanthopleuribacteraceae</taxon>
        <taxon>Acanthopleuribacter</taxon>
    </lineage>
</organism>
<gene>
    <name evidence="2" type="ORF">J3U88_06925</name>
</gene>